<organism evidence="2 3">
    <name type="scientific">Candidatus Yanofskybacteria bacterium RIFCSPHIGHO2_02_FULL_41_11</name>
    <dbReference type="NCBI Taxonomy" id="1802675"/>
    <lineage>
        <taxon>Bacteria</taxon>
        <taxon>Candidatus Yanofskyibacteriota</taxon>
    </lineage>
</organism>
<protein>
    <submittedName>
        <fullName evidence="2">Uncharacterized protein</fullName>
    </submittedName>
</protein>
<keyword evidence="1" id="KW-1133">Transmembrane helix</keyword>
<evidence type="ECO:0000313" key="2">
    <source>
        <dbReference type="EMBL" id="OGN08112.1"/>
    </source>
</evidence>
<dbReference type="EMBL" id="MGJP01000068">
    <property type="protein sequence ID" value="OGN08112.1"/>
    <property type="molecule type" value="Genomic_DNA"/>
</dbReference>
<gene>
    <name evidence="2" type="ORF">A3J46_06205</name>
</gene>
<evidence type="ECO:0000313" key="3">
    <source>
        <dbReference type="Proteomes" id="UP000177167"/>
    </source>
</evidence>
<accession>A0A1F8F4Q9</accession>
<dbReference type="Proteomes" id="UP000177167">
    <property type="component" value="Unassembled WGS sequence"/>
</dbReference>
<proteinExistence type="predicted"/>
<dbReference type="AlphaFoldDB" id="A0A1F8F4Q9"/>
<keyword evidence="1" id="KW-0472">Membrane</keyword>
<feature type="transmembrane region" description="Helical" evidence="1">
    <location>
        <begin position="44"/>
        <end position="62"/>
    </location>
</feature>
<comment type="caution">
    <text evidence="2">The sequence shown here is derived from an EMBL/GenBank/DDBJ whole genome shotgun (WGS) entry which is preliminary data.</text>
</comment>
<keyword evidence="1" id="KW-0812">Transmembrane</keyword>
<reference evidence="2 3" key="1">
    <citation type="journal article" date="2016" name="Nat. Commun.">
        <title>Thousands of microbial genomes shed light on interconnected biogeochemical processes in an aquifer system.</title>
        <authorList>
            <person name="Anantharaman K."/>
            <person name="Brown C.T."/>
            <person name="Hug L.A."/>
            <person name="Sharon I."/>
            <person name="Castelle C.J."/>
            <person name="Probst A.J."/>
            <person name="Thomas B.C."/>
            <person name="Singh A."/>
            <person name="Wilkins M.J."/>
            <person name="Karaoz U."/>
            <person name="Brodie E.L."/>
            <person name="Williams K.H."/>
            <person name="Hubbard S.S."/>
            <person name="Banfield J.F."/>
        </authorList>
    </citation>
    <scope>NUCLEOTIDE SEQUENCE [LARGE SCALE GENOMIC DNA]</scope>
</reference>
<name>A0A1F8F4Q9_9BACT</name>
<sequence length="331" mass="36058">MEQEKSKSENTQGLHKICCHEPEAETKTSIEGELEPSPKNPYRFLGICVVVASVVIGGTWIYTAQLKNVNPEIANAKIIAGLEKIVLPESGVVLPVRWGDLGKRLVDSGTIDLKKFEALYAQRGGLDEETKKLLTGNNNGQLVISKDNANTVLNLLWALGLANKNEILEKGPMVDKKYGGNAGNFASTGGWTLATGNPMNHYSRHSMIPLTSEQQLLVEGVSQNIYRPCCGNSVYFPDCNHGMAMLGLLELMASQGVNEADMYKAALAVNSYWFPDTYLNIAQYLKSKKITWNKVSPKEILGANFSSASGYQQILKQIQPTTNGKGSSCGV</sequence>
<evidence type="ECO:0000256" key="1">
    <source>
        <dbReference type="SAM" id="Phobius"/>
    </source>
</evidence>